<keyword evidence="2" id="KW-0433">Leucine-rich repeat</keyword>
<dbReference type="FunFam" id="3.80.10.10:FF:000041">
    <property type="entry name" value="LRR receptor-like serine/threonine-protein kinase ERECTA"/>
    <property type="match status" value="1"/>
</dbReference>
<accession>D7FU35</accession>
<sequence length="1249" mass="136955">MASMTDRDGLVTLFRSARGASWRKRENWDTDAALSTWFGVEVNFEGRVVRLDLLNNDLQGAIPAQLGALNKLTVLDLYFNQLSGPIPSELGHLSALKALYLTNNELSGPIPPALGKLAALQDLHLYGNQLSGPIPPALGKLAALRSLYLQGNQLSGPIPPELGNLAALQQLDLGGNALSGEIPALLGQLRDLQVLSLHSNKLTGPILSELGHLSALKKLYLSFNQLSGPIPPALGKLAALQELYLYENQLSGPISEELGKLTALQRLYLHSNYLSGLIPPELGKLGALKRLNLSINKLDVFPRLVAEGFAARNVTVGTENNPWKEPPAEVMNKGMAHAAVFLRDLDDYGRAWSNRLKVVLVGLGEAGKTSIATRLEDRLGSSCPKPEERTVGVEIRDIKLGPGPTNEGSGPNVELDVSLWDFAGQRAYYDTHQMFLTPGALFVLVVDMFTYTEGQSREDALEQWLEILQARVPGSVVLLVGTHTDLFAENAAECTRRTDRFKKDVEEIMTRLRCECDSAKDRVETELGEGHTTDLKGNPRYQPLRVVLKEELLALDLTSSDGQDIDLLQQRLEHLAYNGYDGYSFPSVRSVVPEPYLPAIATLEAVRRGADLRGSGRTREAVAQRLGEGDPKKRRSFVRFSEAVSLFTKQKGSMFSRVSNLFRRAGEPRRIFLAAVKSHEAHGAILLTGVDGGGGSQEQHNTGIGAAASAADLIIHVNPSRFADLVRRVVDVRLVDPRQQAKVEEAMEACTSVRPMLLTLTDQHKRFVKAGEVSKDYLKFLWLRDMDLGEASQEAPPLEMSEADVEVMVGSLLDVRFMYRVRDGQHAFVPDRYVVASCLPNKAGLNVDPGKILELKMGSAIYSQKLKLVGAHAVPPGLVPRLLAWCGRGEGRIKACWKRGVCFAFKNHLVLLYEVRAIDGTSWIECHARGNVSDDDSARTALKDIGDQVHELINDHKYGFPGLGLVRSGESEETVISSDSDHKALLERIVDVLRDQMNVKFMMDRSMRQDVAFLRWPIPRLVCVLPAPESRAKPLEEKDRSFEQWSATLRNWCVDGKRTGKGFATRKLRVFFLCPYDRSLAECGPGGQGYEVTELLGWAKKAMPFAEVGRALASIALRVCIGLAIPEVDFEATLGTVAGGALSKFAEESLNSGIESVASIAGERLDGGRAEGLPQGAGAHGAQQGWPSPVQGFTYETLKEVIKSFEVDGMRGRSPFPSFDAKMHLVDRGGRGEEWAWVRTKNIDQFAGA</sequence>
<dbReference type="eggNOG" id="KOG0619">
    <property type="taxonomic scope" value="Eukaryota"/>
</dbReference>
<dbReference type="OrthoDB" id="44077at2759"/>
<dbReference type="PANTHER" id="PTHR48009:SF4">
    <property type="entry name" value="LEUCINE-RICH REPEAT (LRR) FAMILY PROTEIN"/>
    <property type="match status" value="1"/>
</dbReference>
<evidence type="ECO:0000259" key="7">
    <source>
        <dbReference type="PROSITE" id="PS51424"/>
    </source>
</evidence>
<dbReference type="Gene3D" id="3.30.70.1390">
    <property type="entry name" value="ROC domain from the Parkinson's disease-associated leucine-rich repeat kinase 2"/>
    <property type="match status" value="1"/>
</dbReference>
<dbReference type="Pfam" id="PF08477">
    <property type="entry name" value="Roc"/>
    <property type="match status" value="1"/>
</dbReference>
<organism evidence="8 9">
    <name type="scientific">Ectocarpus siliculosus</name>
    <name type="common">Brown alga</name>
    <name type="synonym">Conferva siliculosa</name>
    <dbReference type="NCBI Taxonomy" id="2880"/>
    <lineage>
        <taxon>Eukaryota</taxon>
        <taxon>Sar</taxon>
        <taxon>Stramenopiles</taxon>
        <taxon>Ochrophyta</taxon>
        <taxon>PX clade</taxon>
        <taxon>Phaeophyceae</taxon>
        <taxon>Ectocarpales</taxon>
        <taxon>Ectocarpaceae</taxon>
        <taxon>Ectocarpus</taxon>
    </lineage>
</organism>
<dbReference type="SMART" id="SM00369">
    <property type="entry name" value="LRR_TYP"/>
    <property type="match status" value="7"/>
</dbReference>
<dbReference type="InterPro" id="IPR055414">
    <property type="entry name" value="LRR_R13L4/SHOC2-like"/>
</dbReference>
<keyword evidence="3" id="KW-0732">Signal</keyword>
<evidence type="ECO:0000256" key="3">
    <source>
        <dbReference type="ARBA" id="ARBA00022729"/>
    </source>
</evidence>
<dbReference type="InterPro" id="IPR053213">
    <property type="entry name" value="RLP29"/>
</dbReference>
<dbReference type="InterPro" id="IPR032675">
    <property type="entry name" value="LRR_dom_sf"/>
</dbReference>
<dbReference type="SUPFAM" id="SSF52540">
    <property type="entry name" value="P-loop containing nucleoside triphosphate hydrolases"/>
    <property type="match status" value="1"/>
</dbReference>
<evidence type="ECO:0000256" key="6">
    <source>
        <dbReference type="ARBA" id="ARBA00023136"/>
    </source>
</evidence>
<proteinExistence type="predicted"/>
<keyword evidence="9" id="KW-1185">Reference proteome</keyword>
<dbReference type="InterPro" id="IPR027417">
    <property type="entry name" value="P-loop_NTPase"/>
</dbReference>
<keyword evidence="4" id="KW-0677">Repeat</keyword>
<feature type="domain" description="Roc" evidence="7">
    <location>
        <begin position="349"/>
        <end position="579"/>
    </location>
</feature>
<evidence type="ECO:0000313" key="8">
    <source>
        <dbReference type="EMBL" id="CBJ31562.1"/>
    </source>
</evidence>
<dbReference type="GO" id="GO:0016020">
    <property type="term" value="C:membrane"/>
    <property type="evidence" value="ECO:0007669"/>
    <property type="project" value="UniProtKB-SubCell"/>
</dbReference>
<dbReference type="STRING" id="2880.D7FU35"/>
<dbReference type="FunFam" id="3.80.10.10:FF:000400">
    <property type="entry name" value="Nuclear pore complex protein NUP107"/>
    <property type="match status" value="1"/>
</dbReference>
<dbReference type="PROSITE" id="PS51424">
    <property type="entry name" value="ROC"/>
    <property type="match status" value="1"/>
</dbReference>
<keyword evidence="6" id="KW-0472">Membrane</keyword>
<dbReference type="InterPro" id="IPR020859">
    <property type="entry name" value="ROC"/>
</dbReference>
<dbReference type="InParanoid" id="D7FU35"/>
<protein>
    <submittedName>
        <fullName evidence="8">LRR-GTPase of the ROCO family</fullName>
    </submittedName>
</protein>
<dbReference type="Gene3D" id="3.40.50.300">
    <property type="entry name" value="P-loop containing nucleotide triphosphate hydrolases"/>
    <property type="match status" value="1"/>
</dbReference>
<dbReference type="PRINTS" id="PR00449">
    <property type="entry name" value="RASTRNSFRMNG"/>
</dbReference>
<dbReference type="AlphaFoldDB" id="D7FU35"/>
<dbReference type="Pfam" id="PF23598">
    <property type="entry name" value="LRR_14"/>
    <property type="match status" value="1"/>
</dbReference>
<dbReference type="PANTHER" id="PTHR48009">
    <property type="entry name" value="LEUCINE-RICH REPEAT (LRR) FAMILY PROTEIN"/>
    <property type="match status" value="1"/>
</dbReference>
<dbReference type="InterPro" id="IPR003591">
    <property type="entry name" value="Leu-rich_rpt_typical-subtyp"/>
</dbReference>
<evidence type="ECO:0000313" key="9">
    <source>
        <dbReference type="Proteomes" id="UP000002630"/>
    </source>
</evidence>
<dbReference type="EMBL" id="FN648448">
    <property type="protein sequence ID" value="CBJ31562.1"/>
    <property type="molecule type" value="Genomic_DNA"/>
</dbReference>
<evidence type="ECO:0000256" key="5">
    <source>
        <dbReference type="ARBA" id="ARBA00022741"/>
    </source>
</evidence>
<reference evidence="8 9" key="1">
    <citation type="journal article" date="2010" name="Nature">
        <title>The Ectocarpus genome and the independent evolution of multicellularity in brown algae.</title>
        <authorList>
            <person name="Cock J.M."/>
            <person name="Sterck L."/>
            <person name="Rouze P."/>
            <person name="Scornet D."/>
            <person name="Allen A.E."/>
            <person name="Amoutzias G."/>
            <person name="Anthouard V."/>
            <person name="Artiguenave F."/>
            <person name="Aury J.M."/>
            <person name="Badger J.H."/>
            <person name="Beszteri B."/>
            <person name="Billiau K."/>
            <person name="Bonnet E."/>
            <person name="Bothwell J.H."/>
            <person name="Bowler C."/>
            <person name="Boyen C."/>
            <person name="Brownlee C."/>
            <person name="Carrano C.J."/>
            <person name="Charrier B."/>
            <person name="Cho G.Y."/>
            <person name="Coelho S.M."/>
            <person name="Collen J."/>
            <person name="Corre E."/>
            <person name="Da Silva C."/>
            <person name="Delage L."/>
            <person name="Delaroque N."/>
            <person name="Dittami S.M."/>
            <person name="Doulbeau S."/>
            <person name="Elias M."/>
            <person name="Farnham G."/>
            <person name="Gachon C.M."/>
            <person name="Gschloessl B."/>
            <person name="Heesch S."/>
            <person name="Jabbari K."/>
            <person name="Jubin C."/>
            <person name="Kawai H."/>
            <person name="Kimura K."/>
            <person name="Kloareg B."/>
            <person name="Kupper F.C."/>
            <person name="Lang D."/>
            <person name="Le Bail A."/>
            <person name="Leblanc C."/>
            <person name="Lerouge P."/>
            <person name="Lohr M."/>
            <person name="Lopez P.J."/>
            <person name="Martens C."/>
            <person name="Maumus F."/>
            <person name="Michel G."/>
            <person name="Miranda-Saavedra D."/>
            <person name="Morales J."/>
            <person name="Moreau H."/>
            <person name="Motomura T."/>
            <person name="Nagasato C."/>
            <person name="Napoli C.A."/>
            <person name="Nelson D.R."/>
            <person name="Nyvall-Collen P."/>
            <person name="Peters A.F."/>
            <person name="Pommier C."/>
            <person name="Potin P."/>
            <person name="Poulain J."/>
            <person name="Quesneville H."/>
            <person name="Read B."/>
            <person name="Rensing S.A."/>
            <person name="Ritter A."/>
            <person name="Rousvoal S."/>
            <person name="Samanta M."/>
            <person name="Samson G."/>
            <person name="Schroeder D.C."/>
            <person name="Segurens B."/>
            <person name="Strittmatter M."/>
            <person name="Tonon T."/>
            <person name="Tregear J.W."/>
            <person name="Valentin K."/>
            <person name="von Dassow P."/>
            <person name="Yamagishi T."/>
            <person name="Van de Peer Y."/>
            <person name="Wincker P."/>
        </authorList>
    </citation>
    <scope>NUCLEOTIDE SEQUENCE [LARGE SCALE GENOMIC DNA]</scope>
    <source>
        <strain evidence="9">Ec32 / CCAP1310/4</strain>
    </source>
</reference>
<dbReference type="Pfam" id="PF00560">
    <property type="entry name" value="LRR_1"/>
    <property type="match status" value="2"/>
</dbReference>
<evidence type="ECO:0000256" key="2">
    <source>
        <dbReference type="ARBA" id="ARBA00022614"/>
    </source>
</evidence>
<dbReference type="InterPro" id="IPR001611">
    <property type="entry name" value="Leu-rich_rpt"/>
</dbReference>
<dbReference type="GO" id="GO:0000166">
    <property type="term" value="F:nucleotide binding"/>
    <property type="evidence" value="ECO:0007669"/>
    <property type="project" value="UniProtKB-KW"/>
</dbReference>
<evidence type="ECO:0000256" key="4">
    <source>
        <dbReference type="ARBA" id="ARBA00022737"/>
    </source>
</evidence>
<gene>
    <name evidence="8" type="ORF">Esi_0265_0008</name>
</gene>
<dbReference type="Gene3D" id="3.80.10.10">
    <property type="entry name" value="Ribonuclease Inhibitor"/>
    <property type="match status" value="2"/>
</dbReference>
<dbReference type="Proteomes" id="UP000002630">
    <property type="component" value="Linkage Group LG05"/>
</dbReference>
<dbReference type="EMBL" id="FN649730">
    <property type="protein sequence ID" value="CBJ31562.1"/>
    <property type="molecule type" value="Genomic_DNA"/>
</dbReference>
<comment type="subcellular location">
    <subcellularLocation>
        <location evidence="1">Membrane</location>
    </subcellularLocation>
</comment>
<dbReference type="SUPFAM" id="SSF52058">
    <property type="entry name" value="L domain-like"/>
    <property type="match status" value="1"/>
</dbReference>
<name>D7FU35_ECTSI</name>
<keyword evidence="5" id="KW-0547">Nucleotide-binding</keyword>
<evidence type="ECO:0000256" key="1">
    <source>
        <dbReference type="ARBA" id="ARBA00004370"/>
    </source>
</evidence>